<reference evidence="1" key="2">
    <citation type="journal article" date="2015" name="Data Brief">
        <title>Shoot transcriptome of the giant reed, Arundo donax.</title>
        <authorList>
            <person name="Barrero R.A."/>
            <person name="Guerrero F.D."/>
            <person name="Moolhuijzen P."/>
            <person name="Goolsby J.A."/>
            <person name="Tidwell J."/>
            <person name="Bellgard S.E."/>
            <person name="Bellgard M.I."/>
        </authorList>
    </citation>
    <scope>NUCLEOTIDE SEQUENCE</scope>
    <source>
        <tissue evidence="1">Shoot tissue taken approximately 20 cm above the soil surface</tissue>
    </source>
</reference>
<proteinExistence type="predicted"/>
<evidence type="ECO:0000313" key="1">
    <source>
        <dbReference type="EMBL" id="JAD17785.1"/>
    </source>
</evidence>
<sequence>MHVFRVSIIYINGIGKILSNQNL</sequence>
<dbReference type="AlphaFoldDB" id="A0A0A8XYP5"/>
<reference evidence="1" key="1">
    <citation type="submission" date="2014-09" db="EMBL/GenBank/DDBJ databases">
        <authorList>
            <person name="Magalhaes I.L.F."/>
            <person name="Oliveira U."/>
            <person name="Santos F.R."/>
            <person name="Vidigal T.H.D.A."/>
            <person name="Brescovit A.D."/>
            <person name="Santos A.J."/>
        </authorList>
    </citation>
    <scope>NUCLEOTIDE SEQUENCE</scope>
    <source>
        <tissue evidence="1">Shoot tissue taken approximately 20 cm above the soil surface</tissue>
    </source>
</reference>
<organism evidence="1">
    <name type="scientific">Arundo donax</name>
    <name type="common">Giant reed</name>
    <name type="synonym">Donax arundinaceus</name>
    <dbReference type="NCBI Taxonomy" id="35708"/>
    <lineage>
        <taxon>Eukaryota</taxon>
        <taxon>Viridiplantae</taxon>
        <taxon>Streptophyta</taxon>
        <taxon>Embryophyta</taxon>
        <taxon>Tracheophyta</taxon>
        <taxon>Spermatophyta</taxon>
        <taxon>Magnoliopsida</taxon>
        <taxon>Liliopsida</taxon>
        <taxon>Poales</taxon>
        <taxon>Poaceae</taxon>
        <taxon>PACMAD clade</taxon>
        <taxon>Arundinoideae</taxon>
        <taxon>Arundineae</taxon>
        <taxon>Arundo</taxon>
    </lineage>
</organism>
<dbReference type="EMBL" id="GBRH01280110">
    <property type="protein sequence ID" value="JAD17785.1"/>
    <property type="molecule type" value="Transcribed_RNA"/>
</dbReference>
<protein>
    <submittedName>
        <fullName evidence="1">Uncharacterized protein</fullName>
    </submittedName>
</protein>
<name>A0A0A8XYP5_ARUDO</name>
<accession>A0A0A8XYP5</accession>